<comment type="caution">
    <text evidence="2">The sequence shown here is derived from an EMBL/GenBank/DDBJ whole genome shotgun (WGS) entry which is preliminary data.</text>
</comment>
<sequence length="273" mass="28612">MTSGTILVIGATGGVGRHVVRCAVEAGLHPRALVRSTERAARLLPVETELLAGEATMPVDMARALEGADGVILAHGSHGAPGEAEAVDYGIVRVLVECLLASGHPVRVTLMSTLGVTVHDSQHDRVTGLATWKHRAERLLRVSGLPCTIVRPGWFDYEAQDEHRLVARQGDGRRGGSPADGAISREQLARVLLAAHTTADATGLTLEVVAERGPEQSQLDSLFAGLRADVPGEVDGALDPDTLPLGAEPDRVLEDLRRIAAAADAREAGAVTA</sequence>
<dbReference type="PANTHER" id="PTHR15020:SF11">
    <property type="entry name" value="OS06G0360300 PROTEIN"/>
    <property type="match status" value="1"/>
</dbReference>
<dbReference type="CDD" id="cd05243">
    <property type="entry name" value="SDR_a5"/>
    <property type="match status" value="1"/>
</dbReference>
<dbReference type="AlphaFoldDB" id="A0A3R8RNK0"/>
<dbReference type="PANTHER" id="PTHR15020">
    <property type="entry name" value="FLAVIN REDUCTASE-RELATED"/>
    <property type="match status" value="1"/>
</dbReference>
<accession>A0A3R8RNK0</accession>
<dbReference type="InterPro" id="IPR016040">
    <property type="entry name" value="NAD(P)-bd_dom"/>
</dbReference>
<evidence type="ECO:0000313" key="2">
    <source>
        <dbReference type="EMBL" id="RRR17843.1"/>
    </source>
</evidence>
<evidence type="ECO:0000313" key="3">
    <source>
        <dbReference type="Proteomes" id="UP000274327"/>
    </source>
</evidence>
<organism evidence="2 3">
    <name type="scientific">Brachybacterium paraconglomeratum</name>
    <dbReference type="NCBI Taxonomy" id="173362"/>
    <lineage>
        <taxon>Bacteria</taxon>
        <taxon>Bacillati</taxon>
        <taxon>Actinomycetota</taxon>
        <taxon>Actinomycetes</taxon>
        <taxon>Micrococcales</taxon>
        <taxon>Dermabacteraceae</taxon>
        <taxon>Brachybacterium</taxon>
    </lineage>
</organism>
<gene>
    <name evidence="2" type="ORF">DS079_12955</name>
</gene>
<dbReference type="EMBL" id="QOCI01000010">
    <property type="protein sequence ID" value="RRR17843.1"/>
    <property type="molecule type" value="Genomic_DNA"/>
</dbReference>
<feature type="domain" description="NAD(P)-binding" evidence="1">
    <location>
        <begin position="10"/>
        <end position="195"/>
    </location>
</feature>
<dbReference type="InterPro" id="IPR036291">
    <property type="entry name" value="NAD(P)-bd_dom_sf"/>
</dbReference>
<dbReference type="GeneID" id="78121932"/>
<proteinExistence type="predicted"/>
<reference evidence="2 3" key="1">
    <citation type="submission" date="2018-07" db="EMBL/GenBank/DDBJ databases">
        <title>Brachybacteriurn paraconglorneratum KCTC 9916.</title>
        <authorList>
            <person name="Li Y."/>
        </authorList>
    </citation>
    <scope>NUCLEOTIDE SEQUENCE [LARGE SCALE GENOMIC DNA]</scope>
    <source>
        <strain evidence="2 3">KCTC 9916</strain>
    </source>
</reference>
<dbReference type="RefSeq" id="WP_126988286.1">
    <property type="nucleotide sequence ID" value="NZ_ML133858.1"/>
</dbReference>
<name>A0A3R8RNK0_9MICO</name>
<evidence type="ECO:0000259" key="1">
    <source>
        <dbReference type="Pfam" id="PF13460"/>
    </source>
</evidence>
<keyword evidence="3" id="KW-1185">Reference proteome</keyword>
<dbReference type="Gene3D" id="3.40.50.720">
    <property type="entry name" value="NAD(P)-binding Rossmann-like Domain"/>
    <property type="match status" value="1"/>
</dbReference>
<protein>
    <submittedName>
        <fullName evidence="2">SDR family NAD(P)-dependent oxidoreductase</fullName>
    </submittedName>
</protein>
<dbReference type="Pfam" id="PF13460">
    <property type="entry name" value="NAD_binding_10"/>
    <property type="match status" value="1"/>
</dbReference>
<dbReference type="SUPFAM" id="SSF51735">
    <property type="entry name" value="NAD(P)-binding Rossmann-fold domains"/>
    <property type="match status" value="1"/>
</dbReference>
<dbReference type="Proteomes" id="UP000274327">
    <property type="component" value="Unassembled WGS sequence"/>
</dbReference>